<organism evidence="2 3">
    <name type="scientific">Araneus ventricosus</name>
    <name type="common">Orbweaver spider</name>
    <name type="synonym">Epeira ventricosa</name>
    <dbReference type="NCBI Taxonomy" id="182803"/>
    <lineage>
        <taxon>Eukaryota</taxon>
        <taxon>Metazoa</taxon>
        <taxon>Ecdysozoa</taxon>
        <taxon>Arthropoda</taxon>
        <taxon>Chelicerata</taxon>
        <taxon>Arachnida</taxon>
        <taxon>Araneae</taxon>
        <taxon>Araneomorphae</taxon>
        <taxon>Entelegynae</taxon>
        <taxon>Araneoidea</taxon>
        <taxon>Araneidae</taxon>
        <taxon>Araneus</taxon>
    </lineage>
</organism>
<reference evidence="2 3" key="1">
    <citation type="journal article" date="2019" name="Sci. Rep.">
        <title>Orb-weaving spider Araneus ventricosus genome elucidates the spidroin gene catalogue.</title>
        <authorList>
            <person name="Kono N."/>
            <person name="Nakamura H."/>
            <person name="Ohtoshi R."/>
            <person name="Moran D.A.P."/>
            <person name="Shinohara A."/>
            <person name="Yoshida Y."/>
            <person name="Fujiwara M."/>
            <person name="Mori M."/>
            <person name="Tomita M."/>
            <person name="Arakawa K."/>
        </authorList>
    </citation>
    <scope>NUCLEOTIDE SEQUENCE [LARGE SCALE GENOMIC DNA]</scope>
</reference>
<feature type="region of interest" description="Disordered" evidence="1">
    <location>
        <begin position="42"/>
        <end position="63"/>
    </location>
</feature>
<proteinExistence type="predicted"/>
<gene>
    <name evidence="2" type="ORF">AVEN_248285_1</name>
</gene>
<evidence type="ECO:0000256" key="1">
    <source>
        <dbReference type="SAM" id="MobiDB-lite"/>
    </source>
</evidence>
<evidence type="ECO:0000313" key="2">
    <source>
        <dbReference type="EMBL" id="GBN27727.1"/>
    </source>
</evidence>
<accession>A0A4Y2MPF1</accession>
<dbReference type="Proteomes" id="UP000499080">
    <property type="component" value="Unassembled WGS sequence"/>
</dbReference>
<protein>
    <submittedName>
        <fullName evidence="2">Uncharacterized protein</fullName>
    </submittedName>
</protein>
<comment type="caution">
    <text evidence="2">The sequence shown here is derived from an EMBL/GenBank/DDBJ whole genome shotgun (WGS) entry which is preliminary data.</text>
</comment>
<dbReference type="AlphaFoldDB" id="A0A4Y2MPF1"/>
<evidence type="ECO:0000313" key="3">
    <source>
        <dbReference type="Proteomes" id="UP000499080"/>
    </source>
</evidence>
<sequence>MKVFSFHEGQIYIPSNHPIGSFTSLPHRTALMWRQDSLPMRKDKNRLFHGRSQGMTNRDPPMISKREKYYPVSSPEFAFGK</sequence>
<dbReference type="EMBL" id="BGPR01007548">
    <property type="protein sequence ID" value="GBN27727.1"/>
    <property type="molecule type" value="Genomic_DNA"/>
</dbReference>
<name>A0A4Y2MPF1_ARAVE</name>
<keyword evidence="3" id="KW-1185">Reference proteome</keyword>